<dbReference type="SMART" id="SM00261">
    <property type="entry name" value="FU"/>
    <property type="match status" value="6"/>
</dbReference>
<dbReference type="SUPFAM" id="SSF57184">
    <property type="entry name" value="Growth factor receptor domain"/>
    <property type="match status" value="3"/>
</dbReference>
<dbReference type="Pfam" id="PF16184">
    <property type="entry name" value="Cadherin_3"/>
    <property type="match status" value="1"/>
</dbReference>
<dbReference type="InterPro" id="IPR039005">
    <property type="entry name" value="CSPG_rpt"/>
</dbReference>
<evidence type="ECO:0000256" key="3">
    <source>
        <dbReference type="ARBA" id="ARBA00023180"/>
    </source>
</evidence>
<keyword evidence="5" id="KW-1185">Reference proteome</keyword>
<keyword evidence="3" id="KW-0325">Glycoprotein</keyword>
<dbReference type="InterPro" id="IPR006212">
    <property type="entry name" value="Furin_repeat"/>
</dbReference>
<reference evidence="6" key="1">
    <citation type="submission" date="2025-08" db="UniProtKB">
        <authorList>
            <consortium name="RefSeq"/>
        </authorList>
    </citation>
    <scope>IDENTIFICATION</scope>
    <source>
        <tissue evidence="6">Whole sample</tissue>
    </source>
</reference>
<dbReference type="InterPro" id="IPR051561">
    <property type="entry name" value="FRAS1_ECM"/>
</dbReference>
<gene>
    <name evidence="6" type="primary">LOC111119698</name>
</gene>
<keyword evidence="1" id="KW-0732">Signal</keyword>
<dbReference type="PROSITE" id="PS51854">
    <property type="entry name" value="CSPG"/>
    <property type="match status" value="1"/>
</dbReference>
<dbReference type="CDD" id="cd00064">
    <property type="entry name" value="FU"/>
    <property type="match status" value="2"/>
</dbReference>
<dbReference type="GeneID" id="111119698"/>
<keyword evidence="2" id="KW-0677">Repeat</keyword>
<evidence type="ECO:0000313" key="5">
    <source>
        <dbReference type="Proteomes" id="UP000694844"/>
    </source>
</evidence>
<name>A0A8B8CN72_CRAVI</name>
<dbReference type="KEGG" id="cvn:111119698"/>
<sequence>MTRVPAAQRPHNTTVSCVNQGCCGGMDSVYPGVDPTSTRTGASVGLATLLPGVSGPGGDNCLSCAIPGQVLLSGQCVNDCRPQYYVKEDRCTACQPACFSCSSDGRFCTNCTQSLVLHKGQCVTGCPRGHFVSTQGVCTACHPSCKKCSGPSEVDCLSCMDDSVPSTRGRCKGSCGDGKYQDVNGNCQKCEAGCLKCQTSEDRQNTVCLECPQPMIAFDNICVRQCPIGHFNQSFVCQKCSSGCVECASPSQCVRCGPSLLLSDGMCVLHCAPTQTIDPLLHGVCRDCPVNCLSCSSPIECTQCDDTTYLKMGTCVSDCGSGFYQDSSARHCTANQHRPTLQVIGQIRVQQGGITSVPGDLFSLSDSDTSKDDLQLVVTRPSDIGDLVKATQGKDRVLKSGDTFSLIDLEIGKIHFIHKTKHGRKGKLAVKVTDGQLSSEEKVLHIVVIPKHSPYIRKHESVLAFLENETTIGPQQVDIGVDSLEETVTITVLQGPSHGQIVSREQGYL</sequence>
<proteinExistence type="predicted"/>
<dbReference type="GO" id="GO:0009653">
    <property type="term" value="P:anatomical structure morphogenesis"/>
    <property type="evidence" value="ECO:0007669"/>
    <property type="project" value="TreeGrafter"/>
</dbReference>
<dbReference type="OrthoDB" id="6051334at2759"/>
<evidence type="ECO:0000256" key="4">
    <source>
        <dbReference type="PROSITE-ProRule" id="PRU01201"/>
    </source>
</evidence>
<accession>A0A8B8CN72</accession>
<evidence type="ECO:0000256" key="1">
    <source>
        <dbReference type="ARBA" id="ARBA00022729"/>
    </source>
</evidence>
<evidence type="ECO:0000313" key="6">
    <source>
        <dbReference type="RefSeq" id="XP_022315836.1"/>
    </source>
</evidence>
<dbReference type="PANTHER" id="PTHR45739:SF1">
    <property type="entry name" value="EXTRACELLULAR MATRIX ORGANIZING PROTEIN FRAS1"/>
    <property type="match status" value="1"/>
</dbReference>
<dbReference type="RefSeq" id="XP_022315836.1">
    <property type="nucleotide sequence ID" value="XM_022460128.1"/>
</dbReference>
<dbReference type="Proteomes" id="UP000694844">
    <property type="component" value="Chromosome 2"/>
</dbReference>
<dbReference type="PANTHER" id="PTHR45739">
    <property type="entry name" value="MATRIX PROTEIN, PUTATIVE-RELATED"/>
    <property type="match status" value="1"/>
</dbReference>
<dbReference type="InterPro" id="IPR009030">
    <property type="entry name" value="Growth_fac_rcpt_cys_sf"/>
</dbReference>
<dbReference type="Gene3D" id="2.10.220.10">
    <property type="entry name" value="Hormone Receptor, Insulin-like Growth Factor Receptor 1, Chain A, domain 2"/>
    <property type="match status" value="4"/>
</dbReference>
<organism evidence="5 6">
    <name type="scientific">Crassostrea virginica</name>
    <name type="common">Eastern oyster</name>
    <dbReference type="NCBI Taxonomy" id="6565"/>
    <lineage>
        <taxon>Eukaryota</taxon>
        <taxon>Metazoa</taxon>
        <taxon>Spiralia</taxon>
        <taxon>Lophotrochozoa</taxon>
        <taxon>Mollusca</taxon>
        <taxon>Bivalvia</taxon>
        <taxon>Autobranchia</taxon>
        <taxon>Pteriomorphia</taxon>
        <taxon>Ostreida</taxon>
        <taxon>Ostreoidea</taxon>
        <taxon>Ostreidae</taxon>
        <taxon>Crassostrea</taxon>
    </lineage>
</organism>
<dbReference type="AlphaFoldDB" id="A0A8B8CN72"/>
<evidence type="ECO:0000256" key="2">
    <source>
        <dbReference type="ARBA" id="ARBA00022737"/>
    </source>
</evidence>
<feature type="repeat" description="CSPG" evidence="4">
    <location>
        <begin position="338"/>
        <end position="433"/>
    </location>
</feature>
<protein>
    <submittedName>
        <fullName evidence="6">Extracellular matrix protein FRAS1-like</fullName>
    </submittedName>
</protein>